<dbReference type="PANTHER" id="PTHR24346:SF30">
    <property type="entry name" value="MATERNAL EMBRYONIC LEUCINE ZIPPER KINASE"/>
    <property type="match status" value="1"/>
</dbReference>
<dbReference type="GO" id="GO:0005524">
    <property type="term" value="F:ATP binding"/>
    <property type="evidence" value="ECO:0007669"/>
    <property type="project" value="UniProtKB-KW"/>
</dbReference>
<dbReference type="AlphaFoldDB" id="A0AAD3D9B3"/>
<keyword evidence="2" id="KW-0067">ATP-binding</keyword>
<dbReference type="GO" id="GO:0005737">
    <property type="term" value="C:cytoplasm"/>
    <property type="evidence" value="ECO:0007669"/>
    <property type="project" value="TreeGrafter"/>
</dbReference>
<evidence type="ECO:0000259" key="3">
    <source>
        <dbReference type="PROSITE" id="PS50011"/>
    </source>
</evidence>
<dbReference type="Proteomes" id="UP001054902">
    <property type="component" value="Unassembled WGS sequence"/>
</dbReference>
<dbReference type="InterPro" id="IPR011009">
    <property type="entry name" value="Kinase-like_dom_sf"/>
</dbReference>
<dbReference type="PROSITE" id="PS50011">
    <property type="entry name" value="PROTEIN_KINASE_DOM"/>
    <property type="match status" value="1"/>
</dbReference>
<dbReference type="InterPro" id="IPR000719">
    <property type="entry name" value="Prot_kinase_dom"/>
</dbReference>
<name>A0AAD3D9B3_9STRA</name>
<keyword evidence="1" id="KW-0547">Nucleotide-binding</keyword>
<dbReference type="GO" id="GO:0035556">
    <property type="term" value="P:intracellular signal transduction"/>
    <property type="evidence" value="ECO:0007669"/>
    <property type="project" value="TreeGrafter"/>
</dbReference>
<keyword evidence="5" id="KW-1185">Reference proteome</keyword>
<evidence type="ECO:0000313" key="4">
    <source>
        <dbReference type="EMBL" id="GFH59812.1"/>
    </source>
</evidence>
<evidence type="ECO:0000256" key="1">
    <source>
        <dbReference type="ARBA" id="ARBA00022741"/>
    </source>
</evidence>
<organism evidence="4 5">
    <name type="scientific">Chaetoceros tenuissimus</name>
    <dbReference type="NCBI Taxonomy" id="426638"/>
    <lineage>
        <taxon>Eukaryota</taxon>
        <taxon>Sar</taxon>
        <taxon>Stramenopiles</taxon>
        <taxon>Ochrophyta</taxon>
        <taxon>Bacillariophyta</taxon>
        <taxon>Coscinodiscophyceae</taxon>
        <taxon>Chaetocerotophycidae</taxon>
        <taxon>Chaetocerotales</taxon>
        <taxon>Chaetocerotaceae</taxon>
        <taxon>Chaetoceros</taxon>
    </lineage>
</organism>
<comment type="caution">
    <text evidence="4">The sequence shown here is derived from an EMBL/GenBank/DDBJ whole genome shotgun (WGS) entry which is preliminary data.</text>
</comment>
<reference evidence="4 5" key="1">
    <citation type="journal article" date="2021" name="Sci. Rep.">
        <title>The genome of the diatom Chaetoceros tenuissimus carries an ancient integrated fragment of an extant virus.</title>
        <authorList>
            <person name="Hongo Y."/>
            <person name="Kimura K."/>
            <person name="Takaki Y."/>
            <person name="Yoshida Y."/>
            <person name="Baba S."/>
            <person name="Kobayashi G."/>
            <person name="Nagasaki K."/>
            <person name="Hano T."/>
            <person name="Tomaru Y."/>
        </authorList>
    </citation>
    <scope>NUCLEOTIDE SEQUENCE [LARGE SCALE GENOMIC DNA]</scope>
    <source>
        <strain evidence="4 5">NIES-3715</strain>
    </source>
</reference>
<evidence type="ECO:0000256" key="2">
    <source>
        <dbReference type="ARBA" id="ARBA00022840"/>
    </source>
</evidence>
<dbReference type="Pfam" id="PF00069">
    <property type="entry name" value="Pkinase"/>
    <property type="match status" value="1"/>
</dbReference>
<accession>A0AAD3D9B3</accession>
<sequence>MSNATNYQHSDYPNPSPIKWEEFDHPEDELKTCSSYAATITFENGQTYHGERIIHVDAIRNNLQSHYGYWLQRSLFEIEYGALWQAQRLECIISSPDQAPIWRPVGPSLRIKVMELIRLAEEGESQFRPSRELSALAHIQKNLTTANSQDGLQNSLEQKIVTHIEALCDDWLKYYVFPEFQNDFLGMDVAHFRFNEDVARNVVRQLITAVESMQRFGVSHRDVCLDNIVNIYGQSVALTDFLQSIKVPYENGRRCLIHYDGRSGHPIYCAPEIAAGDENSSYDGHAVDVWSLGVLIFVLVAGIPPWQFAHDHHDRAFYHISRGSLAEVIANSRFEMSSVLVDLLQNMFHRDPRQRLSLQQVKSHPWIEFSLELDPLEVFEEIAGVDGSLRLGDSMELIGQDEINEASLRLGDSIDMLQEALDLDLESSLNIVQGGFDSLELIEGIAMDENI</sequence>
<protein>
    <recommendedName>
        <fullName evidence="3">Protein kinase domain-containing protein</fullName>
    </recommendedName>
</protein>
<dbReference type="GO" id="GO:0004674">
    <property type="term" value="F:protein serine/threonine kinase activity"/>
    <property type="evidence" value="ECO:0007669"/>
    <property type="project" value="TreeGrafter"/>
</dbReference>
<feature type="domain" description="Protein kinase" evidence="3">
    <location>
        <begin position="69"/>
        <end position="367"/>
    </location>
</feature>
<proteinExistence type="predicted"/>
<dbReference type="EMBL" id="BLLK01000069">
    <property type="protein sequence ID" value="GFH59812.1"/>
    <property type="molecule type" value="Genomic_DNA"/>
</dbReference>
<evidence type="ECO:0000313" key="5">
    <source>
        <dbReference type="Proteomes" id="UP001054902"/>
    </source>
</evidence>
<dbReference type="PANTHER" id="PTHR24346">
    <property type="entry name" value="MAP/MICROTUBULE AFFINITY-REGULATING KINASE"/>
    <property type="match status" value="1"/>
</dbReference>
<dbReference type="SUPFAM" id="SSF56112">
    <property type="entry name" value="Protein kinase-like (PK-like)"/>
    <property type="match status" value="1"/>
</dbReference>
<dbReference type="Gene3D" id="1.10.510.10">
    <property type="entry name" value="Transferase(Phosphotransferase) domain 1"/>
    <property type="match status" value="1"/>
</dbReference>
<gene>
    <name evidence="4" type="ORF">CTEN210_16288</name>
</gene>
<dbReference type="SMART" id="SM00220">
    <property type="entry name" value="S_TKc"/>
    <property type="match status" value="1"/>
</dbReference>